<proteinExistence type="predicted"/>
<dbReference type="InterPro" id="IPR055170">
    <property type="entry name" value="GFO_IDH_MocA-like_dom"/>
</dbReference>
<dbReference type="Gene3D" id="3.30.360.10">
    <property type="entry name" value="Dihydrodipicolinate Reductase, domain 2"/>
    <property type="match status" value="1"/>
</dbReference>
<feature type="domain" description="Gfo/Idh/MocA-like oxidoreductase N-terminal" evidence="1">
    <location>
        <begin position="2"/>
        <end position="110"/>
    </location>
</feature>
<evidence type="ECO:0000313" key="4">
    <source>
        <dbReference type="Proteomes" id="UP000179251"/>
    </source>
</evidence>
<dbReference type="PANTHER" id="PTHR43377:SF1">
    <property type="entry name" value="BILIVERDIN REDUCTASE A"/>
    <property type="match status" value="1"/>
</dbReference>
<dbReference type="InterPro" id="IPR036291">
    <property type="entry name" value="NAD(P)-bd_dom_sf"/>
</dbReference>
<dbReference type="SUPFAM" id="SSF51735">
    <property type="entry name" value="NAD(P)-binding Rossmann-fold domains"/>
    <property type="match status" value="1"/>
</dbReference>
<evidence type="ECO:0008006" key="5">
    <source>
        <dbReference type="Google" id="ProtNLM"/>
    </source>
</evidence>
<dbReference type="Pfam" id="PF01408">
    <property type="entry name" value="GFO_IDH_MocA"/>
    <property type="match status" value="1"/>
</dbReference>
<evidence type="ECO:0000313" key="3">
    <source>
        <dbReference type="EMBL" id="OGF62482.1"/>
    </source>
</evidence>
<gene>
    <name evidence="3" type="ORF">A2834_03385</name>
</gene>
<dbReference type="PANTHER" id="PTHR43377">
    <property type="entry name" value="BILIVERDIN REDUCTASE A"/>
    <property type="match status" value="1"/>
</dbReference>
<evidence type="ECO:0000259" key="1">
    <source>
        <dbReference type="Pfam" id="PF01408"/>
    </source>
</evidence>
<dbReference type="STRING" id="1798325.A2834_03385"/>
<dbReference type="EMBL" id="MFHD01000017">
    <property type="protein sequence ID" value="OGF62482.1"/>
    <property type="molecule type" value="Genomic_DNA"/>
</dbReference>
<dbReference type="Proteomes" id="UP000179251">
    <property type="component" value="Unassembled WGS sequence"/>
</dbReference>
<accession>A0A1F5VGB2</accession>
<dbReference type="Pfam" id="PF22725">
    <property type="entry name" value="GFO_IDH_MocA_C3"/>
    <property type="match status" value="1"/>
</dbReference>
<protein>
    <recommendedName>
        <fullName evidence="5">Gfo/Idh/MocA-like oxidoreductase N-terminal domain-containing protein</fullName>
    </recommendedName>
</protein>
<dbReference type="AlphaFoldDB" id="A0A1F5VGB2"/>
<dbReference type="Gene3D" id="3.40.50.720">
    <property type="entry name" value="NAD(P)-binding Rossmann-like Domain"/>
    <property type="match status" value="1"/>
</dbReference>
<dbReference type="SUPFAM" id="SSF55347">
    <property type="entry name" value="Glyceraldehyde-3-phosphate dehydrogenase-like, C-terminal domain"/>
    <property type="match status" value="1"/>
</dbReference>
<comment type="caution">
    <text evidence="3">The sequence shown here is derived from an EMBL/GenBank/DDBJ whole genome shotgun (WGS) entry which is preliminary data.</text>
</comment>
<dbReference type="GO" id="GO:0000166">
    <property type="term" value="F:nucleotide binding"/>
    <property type="evidence" value="ECO:0007669"/>
    <property type="project" value="InterPro"/>
</dbReference>
<feature type="domain" description="GFO/IDH/MocA-like oxidoreductase" evidence="2">
    <location>
        <begin position="119"/>
        <end position="245"/>
    </location>
</feature>
<dbReference type="InterPro" id="IPR000683">
    <property type="entry name" value="Gfo/Idh/MocA-like_OxRdtase_N"/>
</dbReference>
<sequence>MKTAIVGFGSIGQRHYKNLSGLAKNIVVFSKRTDVVLPFQVRSWRDFYKNGPYDGIIIANETSKHISALKKCMRMTKNIFMEKPLSNNASGLNDVASGLKRKKINIWVGYNWHFSKTLLKIKSILRQKKLGRVYYMRVSVGQDLRGWRPGRDYSKIYSAKKKLGGGVILDLVHDINYPAWLLDDVLIPQISYVRKISNLKIDTEDFAESVFIGKKTGAIVSVHQDYLRTQGKRSLEIAGSKGSLVWDSLSQEIVLETPKKTTKARVPEERNKMYEKEIKFFLDQIRRGKRFSNISEAIRDIKNIEWLKKYGR</sequence>
<evidence type="ECO:0000259" key="2">
    <source>
        <dbReference type="Pfam" id="PF22725"/>
    </source>
</evidence>
<name>A0A1F5VGB2_9BACT</name>
<reference evidence="3 4" key="1">
    <citation type="journal article" date="2016" name="Nat. Commun.">
        <title>Thousands of microbial genomes shed light on interconnected biogeochemical processes in an aquifer system.</title>
        <authorList>
            <person name="Anantharaman K."/>
            <person name="Brown C.T."/>
            <person name="Hug L.A."/>
            <person name="Sharon I."/>
            <person name="Castelle C.J."/>
            <person name="Probst A.J."/>
            <person name="Thomas B.C."/>
            <person name="Singh A."/>
            <person name="Wilkins M.J."/>
            <person name="Karaoz U."/>
            <person name="Brodie E.L."/>
            <person name="Williams K.H."/>
            <person name="Hubbard S.S."/>
            <person name="Banfield J.F."/>
        </authorList>
    </citation>
    <scope>NUCLEOTIDE SEQUENCE [LARGE SCALE GENOMIC DNA]</scope>
</reference>
<organism evidence="3 4">
    <name type="scientific">Candidatus Giovannonibacteria bacterium RIFCSPHIGHO2_01_FULL_45_23</name>
    <dbReference type="NCBI Taxonomy" id="1798325"/>
    <lineage>
        <taxon>Bacteria</taxon>
        <taxon>Candidatus Giovannoniibacteriota</taxon>
    </lineage>
</organism>
<dbReference type="InterPro" id="IPR051450">
    <property type="entry name" value="Gfo/Idh/MocA_Oxidoreductases"/>
</dbReference>